<dbReference type="RefSeq" id="WP_133592674.1">
    <property type="nucleotide sequence ID" value="NZ_CP037953.1"/>
</dbReference>
<dbReference type="AlphaFoldDB" id="A0A4R6UKF7"/>
<keyword evidence="8" id="KW-1185">Reference proteome</keyword>
<dbReference type="EMBL" id="SNYM01000019">
    <property type="protein sequence ID" value="TDQ45595.1"/>
    <property type="molecule type" value="Genomic_DNA"/>
</dbReference>
<dbReference type="Pfam" id="PF01564">
    <property type="entry name" value="Spermine_synth"/>
    <property type="match status" value="1"/>
</dbReference>
<evidence type="ECO:0000259" key="6">
    <source>
        <dbReference type="PROSITE" id="PS51006"/>
    </source>
</evidence>
<keyword evidence="2 4" id="KW-0808">Transferase</keyword>
<dbReference type="SUPFAM" id="SSF53335">
    <property type="entry name" value="S-adenosyl-L-methionine-dependent methyltransferases"/>
    <property type="match status" value="1"/>
</dbReference>
<dbReference type="PROSITE" id="PS51006">
    <property type="entry name" value="PABS_2"/>
    <property type="match status" value="1"/>
</dbReference>
<dbReference type="CDD" id="cd02440">
    <property type="entry name" value="AdoMet_MTases"/>
    <property type="match status" value="1"/>
</dbReference>
<name>A0A4R6UKF7_9GAMM</name>
<evidence type="ECO:0000256" key="1">
    <source>
        <dbReference type="ARBA" id="ARBA00007867"/>
    </source>
</evidence>
<sequence length="296" mass="33814">MKSIHLGCLLLTLLCVASIVQAKVIHEERSLYRNILIDEKANVRCMRFVVHNRGGTHNQSCKDLNEPRRLVFDYAQKVMMGLLLKPEPKSILIVGLGGGSLPMAFHELLPNAVITSVEIDPAVTRAAKAYFDYQENDFVRTETADARVFIKRAMFRKQQWDWIILDAFNGDYIPEHLMTMEFFQEVKSVLAPGGLVTANTFSTSRLYDHESTTYQASFKNLLILKSSKGNRVIFAAEQPLIFPIQESYLAQWQQRLQPYDVNIKRLLNDQAVPDWDTQARVLTDQYAPANILKHAQ</sequence>
<comment type="similarity">
    <text evidence="1">Belongs to the spermidine/spermine synthase family.</text>
</comment>
<proteinExistence type="inferred from homology"/>
<dbReference type="PANTHER" id="PTHR43317">
    <property type="entry name" value="THERMOSPERMINE SYNTHASE ACAULIS5"/>
    <property type="match status" value="1"/>
</dbReference>
<evidence type="ECO:0000256" key="2">
    <source>
        <dbReference type="ARBA" id="ARBA00022679"/>
    </source>
</evidence>
<evidence type="ECO:0000313" key="8">
    <source>
        <dbReference type="Proteomes" id="UP000295375"/>
    </source>
</evidence>
<comment type="caution">
    <text evidence="7">The sequence shown here is derived from an EMBL/GenBank/DDBJ whole genome shotgun (WGS) entry which is preliminary data.</text>
</comment>
<dbReference type="InterPro" id="IPR030374">
    <property type="entry name" value="PABS"/>
</dbReference>
<dbReference type="Gene3D" id="3.40.50.150">
    <property type="entry name" value="Vaccinia Virus protein VP39"/>
    <property type="match status" value="1"/>
</dbReference>
<accession>A0A4R6UKF7</accession>
<evidence type="ECO:0000256" key="3">
    <source>
        <dbReference type="ARBA" id="ARBA00023115"/>
    </source>
</evidence>
<evidence type="ECO:0000256" key="5">
    <source>
        <dbReference type="SAM" id="SignalP"/>
    </source>
</evidence>
<protein>
    <submittedName>
        <fullName evidence="7">Spermidine synthase</fullName>
    </submittedName>
</protein>
<dbReference type="Proteomes" id="UP000295375">
    <property type="component" value="Unassembled WGS sequence"/>
</dbReference>
<feature type="signal peptide" evidence="5">
    <location>
        <begin position="1"/>
        <end position="22"/>
    </location>
</feature>
<dbReference type="GO" id="GO:0006596">
    <property type="term" value="P:polyamine biosynthetic process"/>
    <property type="evidence" value="ECO:0007669"/>
    <property type="project" value="UniProtKB-UniRule"/>
</dbReference>
<feature type="active site" description="Proton acceptor" evidence="4">
    <location>
        <position position="166"/>
    </location>
</feature>
<feature type="chain" id="PRO_5020992533" evidence="5">
    <location>
        <begin position="23"/>
        <end position="296"/>
    </location>
</feature>
<dbReference type="PANTHER" id="PTHR43317:SF1">
    <property type="entry name" value="THERMOSPERMINE SYNTHASE ACAULIS5"/>
    <property type="match status" value="1"/>
</dbReference>
<dbReference type="GO" id="GO:0016740">
    <property type="term" value="F:transferase activity"/>
    <property type="evidence" value="ECO:0007669"/>
    <property type="project" value="UniProtKB-UniRule"/>
</dbReference>
<dbReference type="NCBIfam" id="NF037959">
    <property type="entry name" value="MFS_SpdSyn"/>
    <property type="match status" value="1"/>
</dbReference>
<keyword evidence="5" id="KW-0732">Signal</keyword>
<evidence type="ECO:0000313" key="7">
    <source>
        <dbReference type="EMBL" id="TDQ45595.1"/>
    </source>
</evidence>
<dbReference type="InterPro" id="IPR029063">
    <property type="entry name" value="SAM-dependent_MTases_sf"/>
</dbReference>
<organism evidence="7 8">
    <name type="scientific">Permianibacter aggregans</name>
    <dbReference type="NCBI Taxonomy" id="1510150"/>
    <lineage>
        <taxon>Bacteria</taxon>
        <taxon>Pseudomonadati</taxon>
        <taxon>Pseudomonadota</taxon>
        <taxon>Gammaproteobacteria</taxon>
        <taxon>Pseudomonadales</taxon>
        <taxon>Pseudomonadaceae</taxon>
        <taxon>Permianibacter</taxon>
    </lineage>
</organism>
<gene>
    <name evidence="7" type="ORF">EV696_11963</name>
</gene>
<feature type="domain" description="PABS" evidence="6">
    <location>
        <begin position="8"/>
        <end position="257"/>
    </location>
</feature>
<evidence type="ECO:0000256" key="4">
    <source>
        <dbReference type="PROSITE-ProRule" id="PRU00354"/>
    </source>
</evidence>
<keyword evidence="3 4" id="KW-0620">Polyamine biosynthesis</keyword>
<reference evidence="7 8" key="1">
    <citation type="submission" date="2019-03" db="EMBL/GenBank/DDBJ databases">
        <title>Genomic Encyclopedia of Type Strains, Phase IV (KMG-IV): sequencing the most valuable type-strain genomes for metagenomic binning, comparative biology and taxonomic classification.</title>
        <authorList>
            <person name="Goeker M."/>
        </authorList>
    </citation>
    <scope>NUCLEOTIDE SEQUENCE [LARGE SCALE GENOMIC DNA]</scope>
    <source>
        <strain evidence="7 8">DSM 103792</strain>
    </source>
</reference>
<dbReference type="OrthoDB" id="9761985at2"/>